<dbReference type="EMBL" id="LAZR01050235">
    <property type="protein sequence ID" value="KKK87812.1"/>
    <property type="molecule type" value="Genomic_DNA"/>
</dbReference>
<comment type="caution">
    <text evidence="1">The sequence shown here is derived from an EMBL/GenBank/DDBJ whole genome shotgun (WGS) entry which is preliminary data.</text>
</comment>
<accession>A0A0F8Z240</accession>
<dbReference type="EMBL" id="LAZR01003299">
    <property type="protein sequence ID" value="KKN19831.1"/>
    <property type="molecule type" value="Genomic_DNA"/>
</dbReference>
<proteinExistence type="predicted"/>
<evidence type="ECO:0000313" key="2">
    <source>
        <dbReference type="EMBL" id="KKN19831.1"/>
    </source>
</evidence>
<dbReference type="AlphaFoldDB" id="A0A0F8Z240"/>
<reference evidence="1" key="1">
    <citation type="journal article" date="2015" name="Nature">
        <title>Complex archaea that bridge the gap between prokaryotes and eukaryotes.</title>
        <authorList>
            <person name="Spang A."/>
            <person name="Saw J.H."/>
            <person name="Jorgensen S.L."/>
            <person name="Zaremba-Niedzwiedzka K."/>
            <person name="Martijn J."/>
            <person name="Lind A.E."/>
            <person name="van Eijk R."/>
            <person name="Schleper C."/>
            <person name="Guy L."/>
            <person name="Ettema T.J."/>
        </authorList>
    </citation>
    <scope>NUCLEOTIDE SEQUENCE</scope>
</reference>
<evidence type="ECO:0000313" key="1">
    <source>
        <dbReference type="EMBL" id="KKK87812.1"/>
    </source>
</evidence>
<feature type="non-terminal residue" evidence="1">
    <location>
        <position position="1"/>
    </location>
</feature>
<gene>
    <name evidence="2" type="ORF">LCGC14_0941850</name>
    <name evidence="1" type="ORF">LCGC14_2749490</name>
</gene>
<sequence>QKIVPILHNLDLVEYYINIYEEIIDDFLTNLSLPNGNEKFKFNELRRNSIWLTNNVRNSTKIRTQLSKTKNLRQLKSKLRETFSSS</sequence>
<name>A0A0F8Z240_9ZZZZ</name>
<organism evidence="1">
    <name type="scientific">marine sediment metagenome</name>
    <dbReference type="NCBI Taxonomy" id="412755"/>
    <lineage>
        <taxon>unclassified sequences</taxon>
        <taxon>metagenomes</taxon>
        <taxon>ecological metagenomes</taxon>
    </lineage>
</organism>
<protein>
    <submittedName>
        <fullName evidence="1">Uncharacterized protein</fullName>
    </submittedName>
</protein>